<evidence type="ECO:0000256" key="3">
    <source>
        <dbReference type="ARBA" id="ARBA00022833"/>
    </source>
</evidence>
<reference evidence="4 5" key="1">
    <citation type="journal article" date="2013" name="Front. Microbiol.">
        <title>The genome of Nitrospina gracilis illuminates the metabolism and evolution of the major marine nitrite oxidizer.</title>
        <authorList>
            <person name="Luecker S."/>
            <person name="Nowka B."/>
            <person name="Rattei T."/>
            <person name="Spieck E."/>
            <person name="and Daims H."/>
        </authorList>
    </citation>
    <scope>NUCLEOTIDE SEQUENCE [LARGE SCALE GENOMIC DNA]</scope>
    <source>
        <strain evidence="4 5">3/211</strain>
    </source>
</reference>
<accession>M1YWS8</accession>
<dbReference type="EMBL" id="CAQJ01000021">
    <property type="protein sequence ID" value="CCQ89954.1"/>
    <property type="molecule type" value="Genomic_DNA"/>
</dbReference>
<evidence type="ECO:0000256" key="1">
    <source>
        <dbReference type="ARBA" id="ARBA00022596"/>
    </source>
</evidence>
<comment type="caution">
    <text evidence="4">The sequence shown here is derived from an EMBL/GenBank/DDBJ whole genome shotgun (WGS) entry which is preliminary data.</text>
</comment>
<dbReference type="InParanoid" id="M1YWS8"/>
<gene>
    <name evidence="4" type="ORF">NITGR_190064</name>
</gene>
<dbReference type="OrthoDB" id="288014at2"/>
<evidence type="ECO:0000313" key="4">
    <source>
        <dbReference type="EMBL" id="CCQ89954.1"/>
    </source>
</evidence>
<dbReference type="InterPro" id="IPR000688">
    <property type="entry name" value="HypA/HybF"/>
</dbReference>
<keyword evidence="3" id="KW-0862">Zinc</keyword>
<dbReference type="Gene3D" id="3.30.2320.50">
    <property type="match status" value="1"/>
</dbReference>
<dbReference type="RefSeq" id="WP_005006910.1">
    <property type="nucleotide sequence ID" value="NZ_HG422173.1"/>
</dbReference>
<dbReference type="Pfam" id="PF01155">
    <property type="entry name" value="HypA"/>
    <property type="match status" value="1"/>
</dbReference>
<dbReference type="GO" id="GO:0016151">
    <property type="term" value="F:nickel cation binding"/>
    <property type="evidence" value="ECO:0007669"/>
    <property type="project" value="InterPro"/>
</dbReference>
<keyword evidence="5" id="KW-1185">Reference proteome</keyword>
<evidence type="ECO:0000313" key="5">
    <source>
        <dbReference type="Proteomes" id="UP000011704"/>
    </source>
</evidence>
<organism evidence="4 5">
    <name type="scientific">Nitrospina gracilis (strain 3/211)</name>
    <dbReference type="NCBI Taxonomy" id="1266370"/>
    <lineage>
        <taxon>Bacteria</taxon>
        <taxon>Pseudomonadati</taxon>
        <taxon>Nitrospinota/Tectimicrobiota group</taxon>
        <taxon>Nitrospinota</taxon>
        <taxon>Nitrospinia</taxon>
        <taxon>Nitrospinales</taxon>
        <taxon>Nitrospinaceae</taxon>
        <taxon>Nitrospina</taxon>
    </lineage>
</organism>
<protein>
    <submittedName>
        <fullName evidence="4">Putative Hydrogenase nickel incorporation protein HypA</fullName>
    </submittedName>
</protein>
<dbReference type="AlphaFoldDB" id="M1YWS8"/>
<evidence type="ECO:0000256" key="2">
    <source>
        <dbReference type="ARBA" id="ARBA00022723"/>
    </source>
</evidence>
<dbReference type="Proteomes" id="UP000011704">
    <property type="component" value="Unassembled WGS sequence"/>
</dbReference>
<name>M1YWS8_NITG3</name>
<dbReference type="HOGENOM" id="CLU_184965_0_0_0"/>
<proteinExistence type="predicted"/>
<sequence>MHEQSLMNDLMRKILSVSLNHRNARVVGLNVKLGALAHISPEHFMEHFRDAAAGTVAEGAQVNIEVGTDTTDPQAQDIWIESVELEDLSEDSSGHGNR</sequence>
<dbReference type="STRING" id="1266370.NITGR_190064"/>
<dbReference type="GO" id="GO:0051604">
    <property type="term" value="P:protein maturation"/>
    <property type="evidence" value="ECO:0007669"/>
    <property type="project" value="InterPro"/>
</dbReference>
<keyword evidence="2" id="KW-0479">Metal-binding</keyword>
<keyword evidence="1" id="KW-0533">Nickel</keyword>